<organism evidence="2 3">
    <name type="scientific">Candidatus Uhrbacteria bacterium GW2011_GWA2_52_8d</name>
    <dbReference type="NCBI Taxonomy" id="1618979"/>
    <lineage>
        <taxon>Bacteria</taxon>
        <taxon>Candidatus Uhriibacteriota</taxon>
    </lineage>
</organism>
<dbReference type="Proteomes" id="UP000034054">
    <property type="component" value="Unassembled WGS sequence"/>
</dbReference>
<keyword evidence="1" id="KW-0175">Coiled coil</keyword>
<sequence>MPRSSGAGSLFARSGRARQERQLEILRTYTSWFERSLHRLASVGQHDLRLESDLWREFILPLHSLLDPSRQGSLTQEELERAKQLLESAQSRIASISQDFGQDFREIRVLEKMARKIQKSERTLNR</sequence>
<evidence type="ECO:0000256" key="1">
    <source>
        <dbReference type="SAM" id="Coils"/>
    </source>
</evidence>
<accession>A0A0G1XP40</accession>
<gene>
    <name evidence="2" type="ORF">UY76_C0019G0001</name>
</gene>
<reference evidence="2 3" key="1">
    <citation type="journal article" date="2015" name="Nature">
        <title>rRNA introns, odd ribosomes, and small enigmatic genomes across a large radiation of phyla.</title>
        <authorList>
            <person name="Brown C.T."/>
            <person name="Hug L.A."/>
            <person name="Thomas B.C."/>
            <person name="Sharon I."/>
            <person name="Castelle C.J."/>
            <person name="Singh A."/>
            <person name="Wilkins M.J."/>
            <person name="Williams K.H."/>
            <person name="Banfield J.F."/>
        </authorList>
    </citation>
    <scope>NUCLEOTIDE SEQUENCE [LARGE SCALE GENOMIC DNA]</scope>
</reference>
<feature type="coiled-coil region" evidence="1">
    <location>
        <begin position="72"/>
        <end position="99"/>
    </location>
</feature>
<proteinExistence type="predicted"/>
<name>A0A0G1XP40_9BACT</name>
<dbReference type="AlphaFoldDB" id="A0A0G1XP40"/>
<comment type="caution">
    <text evidence="2">The sequence shown here is derived from an EMBL/GenBank/DDBJ whole genome shotgun (WGS) entry which is preliminary data.</text>
</comment>
<evidence type="ECO:0000313" key="3">
    <source>
        <dbReference type="Proteomes" id="UP000034054"/>
    </source>
</evidence>
<protein>
    <submittedName>
        <fullName evidence="2">Uncharacterized protein</fullName>
    </submittedName>
</protein>
<dbReference type="EMBL" id="LCRH01000019">
    <property type="protein sequence ID" value="KKW32691.1"/>
    <property type="molecule type" value="Genomic_DNA"/>
</dbReference>
<evidence type="ECO:0000313" key="2">
    <source>
        <dbReference type="EMBL" id="KKW32691.1"/>
    </source>
</evidence>